<proteinExistence type="predicted"/>
<dbReference type="InterPro" id="IPR013087">
    <property type="entry name" value="Znf_C2H2_type"/>
</dbReference>
<evidence type="ECO:0000256" key="1">
    <source>
        <dbReference type="PROSITE-ProRule" id="PRU00042"/>
    </source>
</evidence>
<dbReference type="Proteomes" id="UP000799772">
    <property type="component" value="Unassembled WGS sequence"/>
</dbReference>
<gene>
    <name evidence="4" type="ORF">NA57DRAFT_81687</name>
</gene>
<feature type="compositionally biased region" description="Polar residues" evidence="2">
    <location>
        <begin position="1"/>
        <end position="11"/>
    </location>
</feature>
<dbReference type="AlphaFoldDB" id="A0A9P4I122"/>
<name>A0A9P4I122_9PEZI</name>
<dbReference type="SMART" id="SM00355">
    <property type="entry name" value="ZnF_C2H2"/>
    <property type="match status" value="2"/>
</dbReference>
<evidence type="ECO:0000256" key="2">
    <source>
        <dbReference type="SAM" id="MobiDB-lite"/>
    </source>
</evidence>
<keyword evidence="5" id="KW-1185">Reference proteome</keyword>
<keyword evidence="1" id="KW-0479">Metal-binding</keyword>
<dbReference type="PROSITE" id="PS00028">
    <property type="entry name" value="ZINC_FINGER_C2H2_1"/>
    <property type="match status" value="1"/>
</dbReference>
<accession>A0A9P4I122</accession>
<comment type="caution">
    <text evidence="4">The sequence shown here is derived from an EMBL/GenBank/DDBJ whole genome shotgun (WGS) entry which is preliminary data.</text>
</comment>
<dbReference type="PROSITE" id="PS50157">
    <property type="entry name" value="ZINC_FINGER_C2H2_2"/>
    <property type="match status" value="1"/>
</dbReference>
<reference evidence="4" key="1">
    <citation type="journal article" date="2020" name="Stud. Mycol.">
        <title>101 Dothideomycetes genomes: a test case for predicting lifestyles and emergence of pathogens.</title>
        <authorList>
            <person name="Haridas S."/>
            <person name="Albert R."/>
            <person name="Binder M."/>
            <person name="Bloem J."/>
            <person name="Labutti K."/>
            <person name="Salamov A."/>
            <person name="Andreopoulos B."/>
            <person name="Baker S."/>
            <person name="Barry K."/>
            <person name="Bills G."/>
            <person name="Bluhm B."/>
            <person name="Cannon C."/>
            <person name="Castanera R."/>
            <person name="Culley D."/>
            <person name="Daum C."/>
            <person name="Ezra D."/>
            <person name="Gonzalez J."/>
            <person name="Henrissat B."/>
            <person name="Kuo A."/>
            <person name="Liang C."/>
            <person name="Lipzen A."/>
            <person name="Lutzoni F."/>
            <person name="Magnuson J."/>
            <person name="Mondo S."/>
            <person name="Nolan M."/>
            <person name="Ohm R."/>
            <person name="Pangilinan J."/>
            <person name="Park H.-J."/>
            <person name="Ramirez L."/>
            <person name="Alfaro M."/>
            <person name="Sun H."/>
            <person name="Tritt A."/>
            <person name="Yoshinaga Y."/>
            <person name="Zwiers L.-H."/>
            <person name="Turgeon B."/>
            <person name="Goodwin S."/>
            <person name="Spatafora J."/>
            <person name="Crous P."/>
            <person name="Grigoriev I."/>
        </authorList>
    </citation>
    <scope>NUCLEOTIDE SEQUENCE</scope>
    <source>
        <strain evidence="4">CBS 133067</strain>
    </source>
</reference>
<evidence type="ECO:0000259" key="3">
    <source>
        <dbReference type="PROSITE" id="PS50157"/>
    </source>
</evidence>
<keyword evidence="1" id="KW-0863">Zinc-finger</keyword>
<sequence>MDEVFRTSSPPRFSASGPAPVEKTSPNEEANPKPKNEPLYQCTFCHQNLTSKSWKRHEASIHLPQSQWVCQLNGGCVHSPSKSMDGSPIDSKHCVFCGILDPDNDHFESNHRSAECALKPVAERSFQRKDHLKQHCRLVHEGFVPNNQVLESWQVQADYSHHRWSCGFCGEKLEGWDERAKHIRKHFQAGLTMADWNSEKCLETDADGLFNEFTEYLE</sequence>
<evidence type="ECO:0000313" key="4">
    <source>
        <dbReference type="EMBL" id="KAF2093005.1"/>
    </source>
</evidence>
<evidence type="ECO:0000313" key="5">
    <source>
        <dbReference type="Proteomes" id="UP000799772"/>
    </source>
</evidence>
<dbReference type="GO" id="GO:0008270">
    <property type="term" value="F:zinc ion binding"/>
    <property type="evidence" value="ECO:0007669"/>
    <property type="project" value="UniProtKB-KW"/>
</dbReference>
<dbReference type="OrthoDB" id="10056939at2759"/>
<keyword evidence="1" id="KW-0862">Zinc</keyword>
<dbReference type="EMBL" id="ML978140">
    <property type="protein sequence ID" value="KAF2093005.1"/>
    <property type="molecule type" value="Genomic_DNA"/>
</dbReference>
<feature type="region of interest" description="Disordered" evidence="2">
    <location>
        <begin position="1"/>
        <end position="35"/>
    </location>
</feature>
<organism evidence="4 5">
    <name type="scientific">Rhizodiscina lignyota</name>
    <dbReference type="NCBI Taxonomy" id="1504668"/>
    <lineage>
        <taxon>Eukaryota</taxon>
        <taxon>Fungi</taxon>
        <taxon>Dikarya</taxon>
        <taxon>Ascomycota</taxon>
        <taxon>Pezizomycotina</taxon>
        <taxon>Dothideomycetes</taxon>
        <taxon>Pleosporomycetidae</taxon>
        <taxon>Aulographales</taxon>
        <taxon>Rhizodiscinaceae</taxon>
        <taxon>Rhizodiscina</taxon>
    </lineage>
</organism>
<feature type="domain" description="C2H2-type" evidence="3">
    <location>
        <begin position="114"/>
        <end position="145"/>
    </location>
</feature>
<protein>
    <recommendedName>
        <fullName evidence="3">C2H2-type domain-containing protein</fullName>
    </recommendedName>
</protein>